<dbReference type="EMBL" id="PIDS01001408">
    <property type="protein sequence ID" value="PLL23240.1"/>
    <property type="molecule type" value="Genomic_DNA"/>
</dbReference>
<keyword evidence="5 6" id="KW-0472">Membrane</keyword>
<comment type="subcellular location">
    <subcellularLocation>
        <location evidence="1">Membrane</location>
        <topology evidence="1">Multi-pass membrane protein</topology>
    </subcellularLocation>
</comment>
<organism evidence="7 8">
    <name type="scientific">Klebsiella michiganensis</name>
    <dbReference type="NCBI Taxonomy" id="1134687"/>
    <lineage>
        <taxon>Bacteria</taxon>
        <taxon>Pseudomonadati</taxon>
        <taxon>Pseudomonadota</taxon>
        <taxon>Gammaproteobacteria</taxon>
        <taxon>Enterobacterales</taxon>
        <taxon>Enterobacteriaceae</taxon>
        <taxon>Klebsiella/Raoultella group</taxon>
        <taxon>Klebsiella</taxon>
    </lineage>
</organism>
<keyword evidence="3 6" id="KW-0812">Transmembrane</keyword>
<reference evidence="7 8" key="2">
    <citation type="submission" date="2018-01" db="EMBL/GenBank/DDBJ databases">
        <title>Genomic study of Klebsiella pneumoniae.</title>
        <authorList>
            <person name="Yang Y."/>
            <person name="Bicalho R."/>
        </authorList>
    </citation>
    <scope>NUCLEOTIDE SEQUENCE [LARGE SCALE GENOMIC DNA]</scope>
    <source>
        <strain evidence="7 8">A11</strain>
    </source>
</reference>
<sequence length="107" mass="11725">MAKPIITLNGLKIVIMLGMLVIILTGIRFAADIIVPFVLAIFLAVVINPLVQLMVRCRVPRVLAISLLVGVIVLLAVVLLASLGTSLNELARTLPQYRNYLYEPMQT</sequence>
<accession>A0A2J4PWS1</accession>
<gene>
    <name evidence="7" type="primary">tqsA</name>
    <name evidence="7" type="synonym">ydgG</name>
    <name evidence="7" type="ORF">CWN50_28430</name>
</gene>
<name>A0A2J4PWS1_9ENTR</name>
<keyword evidence="4 6" id="KW-1133">Transmembrane helix</keyword>
<feature type="transmembrane region" description="Helical" evidence="6">
    <location>
        <begin position="63"/>
        <end position="84"/>
    </location>
</feature>
<dbReference type="Proteomes" id="UP000234505">
    <property type="component" value="Unassembled WGS sequence"/>
</dbReference>
<dbReference type="AlphaFoldDB" id="A0A2J4PWS1"/>
<feature type="non-terminal residue" evidence="7">
    <location>
        <position position="107"/>
    </location>
</feature>
<evidence type="ECO:0000313" key="7">
    <source>
        <dbReference type="EMBL" id="PLL23240.1"/>
    </source>
</evidence>
<evidence type="ECO:0000256" key="1">
    <source>
        <dbReference type="ARBA" id="ARBA00004141"/>
    </source>
</evidence>
<evidence type="ECO:0000256" key="5">
    <source>
        <dbReference type="ARBA" id="ARBA00023136"/>
    </source>
</evidence>
<comment type="similarity">
    <text evidence="2">Belongs to the autoinducer-2 exporter (AI-2E) (TC 2.A.86) family.</text>
</comment>
<evidence type="ECO:0000256" key="4">
    <source>
        <dbReference type="ARBA" id="ARBA00022989"/>
    </source>
</evidence>
<evidence type="ECO:0000256" key="6">
    <source>
        <dbReference type="SAM" id="Phobius"/>
    </source>
</evidence>
<dbReference type="GO" id="GO:0016020">
    <property type="term" value="C:membrane"/>
    <property type="evidence" value="ECO:0007669"/>
    <property type="project" value="UniProtKB-SubCell"/>
</dbReference>
<comment type="caution">
    <text evidence="7">The sequence shown here is derived from an EMBL/GenBank/DDBJ whole genome shotgun (WGS) entry which is preliminary data.</text>
</comment>
<reference evidence="7 8" key="1">
    <citation type="submission" date="2017-11" db="EMBL/GenBank/DDBJ databases">
        <authorList>
            <person name="Han C.G."/>
        </authorList>
    </citation>
    <scope>NUCLEOTIDE SEQUENCE [LARGE SCALE GENOMIC DNA]</scope>
    <source>
        <strain evidence="7 8">A11</strain>
    </source>
</reference>
<feature type="transmembrane region" description="Helical" evidence="6">
    <location>
        <begin position="33"/>
        <end position="51"/>
    </location>
</feature>
<evidence type="ECO:0000256" key="2">
    <source>
        <dbReference type="ARBA" id="ARBA00009773"/>
    </source>
</evidence>
<dbReference type="Pfam" id="PF01594">
    <property type="entry name" value="AI-2E_transport"/>
    <property type="match status" value="1"/>
</dbReference>
<evidence type="ECO:0000313" key="8">
    <source>
        <dbReference type="Proteomes" id="UP000234505"/>
    </source>
</evidence>
<dbReference type="InterPro" id="IPR002549">
    <property type="entry name" value="AI-2E-like"/>
</dbReference>
<protein>
    <submittedName>
        <fullName evidence="7">Pheromone autoinducer 2 transporter</fullName>
    </submittedName>
</protein>
<evidence type="ECO:0000256" key="3">
    <source>
        <dbReference type="ARBA" id="ARBA00022692"/>
    </source>
</evidence>
<feature type="transmembrane region" description="Helical" evidence="6">
    <location>
        <begin position="7"/>
        <end position="27"/>
    </location>
</feature>
<proteinExistence type="inferred from homology"/>